<evidence type="ECO:0000256" key="3">
    <source>
        <dbReference type="ARBA" id="ARBA00005349"/>
    </source>
</evidence>
<dbReference type="InterPro" id="IPR051205">
    <property type="entry name" value="UbiH/COQ6_monooxygenase"/>
</dbReference>
<dbReference type="PROSITE" id="PS01304">
    <property type="entry name" value="UBIH"/>
    <property type="match status" value="1"/>
</dbReference>
<keyword evidence="5" id="KW-0274">FAD</keyword>
<protein>
    <submittedName>
        <fullName evidence="10">2-octaprenyl-6-methoxyphenyl hydroxylase</fullName>
        <ecNumber evidence="10">1.14.13.-</ecNumber>
    </submittedName>
</protein>
<dbReference type="InterPro" id="IPR010971">
    <property type="entry name" value="UbiH/COQ6"/>
</dbReference>
<evidence type="ECO:0000313" key="11">
    <source>
        <dbReference type="Proteomes" id="UP000032568"/>
    </source>
</evidence>
<name>A0AAF0C2I7_9GAMM</name>
<dbReference type="PANTHER" id="PTHR43876">
    <property type="entry name" value="UBIQUINONE BIOSYNTHESIS MONOOXYGENASE COQ6, MITOCHONDRIAL"/>
    <property type="match status" value="1"/>
</dbReference>
<keyword evidence="6 10" id="KW-0560">Oxidoreductase</keyword>
<dbReference type="RefSeq" id="WP_044836211.1">
    <property type="nucleotide sequence ID" value="NZ_CP059735.1"/>
</dbReference>
<dbReference type="EMBL" id="CP059735">
    <property type="protein sequence ID" value="WDD97900.1"/>
    <property type="molecule type" value="Genomic_DNA"/>
</dbReference>
<dbReference type="GO" id="GO:0006744">
    <property type="term" value="P:ubiquinone biosynthetic process"/>
    <property type="evidence" value="ECO:0007669"/>
    <property type="project" value="InterPro"/>
</dbReference>
<dbReference type="SUPFAM" id="SSF51905">
    <property type="entry name" value="FAD/NAD(P)-binding domain"/>
    <property type="match status" value="1"/>
</dbReference>
<comment type="similarity">
    <text evidence="3">Belongs to the UbiH/COQ6 family.</text>
</comment>
<dbReference type="InterPro" id="IPR036188">
    <property type="entry name" value="FAD/NAD-bd_sf"/>
</dbReference>
<dbReference type="PANTHER" id="PTHR43876:SF8">
    <property type="entry name" value="2-OCTAPRENYL-6-METHOXYPHENOL HYDROXYLASE"/>
    <property type="match status" value="1"/>
</dbReference>
<evidence type="ECO:0000256" key="5">
    <source>
        <dbReference type="ARBA" id="ARBA00022827"/>
    </source>
</evidence>
<evidence type="ECO:0000313" key="10">
    <source>
        <dbReference type="EMBL" id="WDD97900.1"/>
    </source>
</evidence>
<sequence length="409" mass="44565">MTDELTVNALAEGELNHFDVVISGGGLSGALMALSLAPLKQANGQPLSIAIVEANPVVKDVSLSFDDRVLALSHGTSAYLQALGAWQYLQQDAEAIKTIHISDRGHYGKARVYAEDHQVPALGYVVEMALIGKALLKSLESFSNICWYRPDSIAKIHWQTDKVTLALNSGQGLTTKLLLGCDGGMSACREFANIKVRQQSYRQSALIANVSTAIPHSGVAYERFTETGPIAMLPLSGNRCSLVWTLTPQQAEEIQGLDDQAFKRALEDAFSSYLGQITQAGERFVYPLNLIQAEQQVYHRMALVGNASHTIHPIAGQGFNLGVRDVEQLAALIKAALEQKQDIGNFALLSNYQEQRAADQQQVITLTDSLVTLFSNRLPPLVVGRNIGLKVLNYLSPLKNAFVQKTMGY</sequence>
<proteinExistence type="inferred from homology"/>
<dbReference type="InterPro" id="IPR011295">
    <property type="entry name" value="UbiH"/>
</dbReference>
<dbReference type="Pfam" id="PF01494">
    <property type="entry name" value="FAD_binding_3"/>
    <property type="match status" value="1"/>
</dbReference>
<evidence type="ECO:0000256" key="7">
    <source>
        <dbReference type="ARBA" id="ARBA00023033"/>
    </source>
</evidence>
<dbReference type="Proteomes" id="UP000032568">
    <property type="component" value="Chromosome"/>
</dbReference>
<evidence type="ECO:0000256" key="2">
    <source>
        <dbReference type="ARBA" id="ARBA00004749"/>
    </source>
</evidence>
<dbReference type="NCBIfam" id="TIGR01984">
    <property type="entry name" value="UbiH"/>
    <property type="match status" value="1"/>
</dbReference>
<reference evidence="10 11" key="1">
    <citation type="journal article" date="2015" name="Genome Announc.">
        <title>Draft Genome Sequences of Marine Isolates of Thalassomonas viridans and Thalassomonas actiniarum.</title>
        <authorList>
            <person name="Olonade I."/>
            <person name="van Zyl L.J."/>
            <person name="Trindade M."/>
        </authorList>
    </citation>
    <scope>NUCLEOTIDE SEQUENCE [LARGE SCALE GENOMIC DNA]</scope>
    <source>
        <strain evidence="10 11">A5K-106</strain>
    </source>
</reference>
<dbReference type="NCBIfam" id="NF004356">
    <property type="entry name" value="PRK05732.1"/>
    <property type="match status" value="1"/>
</dbReference>
<keyword evidence="4" id="KW-0285">Flavoprotein</keyword>
<comment type="pathway">
    <text evidence="2">Cofactor biosynthesis; ubiquinone biosynthesis.</text>
</comment>
<organism evidence="10 11">
    <name type="scientific">Thalassomonas actiniarum</name>
    <dbReference type="NCBI Taxonomy" id="485447"/>
    <lineage>
        <taxon>Bacteria</taxon>
        <taxon>Pseudomonadati</taxon>
        <taxon>Pseudomonadota</taxon>
        <taxon>Gammaproteobacteria</taxon>
        <taxon>Alteromonadales</taxon>
        <taxon>Colwelliaceae</taxon>
        <taxon>Thalassomonas</taxon>
    </lineage>
</organism>
<dbReference type="InterPro" id="IPR018168">
    <property type="entry name" value="Ubi_Hdrlase_CS"/>
</dbReference>
<accession>A0AAF0C2I7</accession>
<feature type="domain" description="FAD-binding" evidence="9">
    <location>
        <begin position="18"/>
        <end position="365"/>
    </location>
</feature>
<evidence type="ECO:0000259" key="9">
    <source>
        <dbReference type="Pfam" id="PF01494"/>
    </source>
</evidence>
<evidence type="ECO:0000256" key="4">
    <source>
        <dbReference type="ARBA" id="ARBA00022630"/>
    </source>
</evidence>
<comment type="cofactor">
    <cofactor evidence="1">
        <name>FAD</name>
        <dbReference type="ChEBI" id="CHEBI:57692"/>
    </cofactor>
</comment>
<dbReference type="PRINTS" id="PR00420">
    <property type="entry name" value="RNGMNOXGNASE"/>
</dbReference>
<dbReference type="NCBIfam" id="TIGR01988">
    <property type="entry name" value="Ubi-OHases"/>
    <property type="match status" value="1"/>
</dbReference>
<dbReference type="GO" id="GO:0071949">
    <property type="term" value="F:FAD binding"/>
    <property type="evidence" value="ECO:0007669"/>
    <property type="project" value="InterPro"/>
</dbReference>
<evidence type="ECO:0000256" key="1">
    <source>
        <dbReference type="ARBA" id="ARBA00001974"/>
    </source>
</evidence>
<comment type="subunit">
    <text evidence="8">Component of the Ubi complex metabolon, which regroups five ubiquinone biosynthesis proteins (UbiE, UbiF, UbiG, UbiH and UbiI) and two accessory factors (UbiK and the lipid-binding protein UbiJ).</text>
</comment>
<dbReference type="Gene3D" id="3.50.50.60">
    <property type="entry name" value="FAD/NAD(P)-binding domain"/>
    <property type="match status" value="2"/>
</dbReference>
<keyword evidence="7" id="KW-0503">Monooxygenase</keyword>
<evidence type="ECO:0000256" key="8">
    <source>
        <dbReference type="ARBA" id="ARBA00065734"/>
    </source>
</evidence>
<reference evidence="10 11" key="2">
    <citation type="journal article" date="2022" name="Mar. Drugs">
        <title>Bioassay-Guided Fractionation Leads to the Detection of Cholic Acid Generated by the Rare Thalassomonas sp.</title>
        <authorList>
            <person name="Pheiffer F."/>
            <person name="Schneider Y.K."/>
            <person name="Hansen E.H."/>
            <person name="Andersen J.H."/>
            <person name="Isaksson J."/>
            <person name="Busche T."/>
            <person name="R C."/>
            <person name="Kalinowski J."/>
            <person name="Zyl L.V."/>
            <person name="Trindade M."/>
        </authorList>
    </citation>
    <scope>NUCLEOTIDE SEQUENCE [LARGE SCALE GENOMIC DNA]</scope>
    <source>
        <strain evidence="10 11">A5K-106</strain>
    </source>
</reference>
<keyword evidence="11" id="KW-1185">Reference proteome</keyword>
<dbReference type="FunFam" id="3.50.50.60:FF:000021">
    <property type="entry name" value="Ubiquinone biosynthesis monooxygenase COQ6"/>
    <property type="match status" value="1"/>
</dbReference>
<dbReference type="GO" id="GO:0110142">
    <property type="term" value="C:ubiquinone biosynthesis complex"/>
    <property type="evidence" value="ECO:0007669"/>
    <property type="project" value="UniProtKB-ARBA"/>
</dbReference>
<dbReference type="KEGG" id="tact:SG35_021800"/>
<dbReference type="GO" id="GO:0008681">
    <property type="term" value="F:2-octaprenyl-6-methoxyphenol hydroxylase activity"/>
    <property type="evidence" value="ECO:0007669"/>
    <property type="project" value="InterPro"/>
</dbReference>
<evidence type="ECO:0000256" key="6">
    <source>
        <dbReference type="ARBA" id="ARBA00023002"/>
    </source>
</evidence>
<gene>
    <name evidence="10" type="primary">ubiH</name>
    <name evidence="10" type="synonym">visB</name>
    <name evidence="10" type="ORF">SG35_021800</name>
</gene>
<dbReference type="InterPro" id="IPR002938">
    <property type="entry name" value="FAD-bd"/>
</dbReference>
<dbReference type="AlphaFoldDB" id="A0AAF0C2I7"/>
<dbReference type="EC" id="1.14.13.-" evidence="10"/>